<evidence type="ECO:0000313" key="3">
    <source>
        <dbReference type="Proteomes" id="UP001295423"/>
    </source>
</evidence>
<dbReference type="AlphaFoldDB" id="A0AAD2GAX7"/>
<sequence length="178" mass="20014">MVESQIKPKSLENRNQSPSQSPKKRCSDDIKLRIQALQVSGCCLDDDEGDETTSLGQTRRERQRGQSAVPNGRSTFGKSDKECKDESNNNDHPLVRTSIQLPLTPNIIVTADDSMIDQDPSSPSSKRSSVSFADMTDVRFIPPVYDDDHDSLYYKEDELANFRHEAFLEDCGLSHMMT</sequence>
<accession>A0AAD2GAX7</accession>
<evidence type="ECO:0000313" key="2">
    <source>
        <dbReference type="EMBL" id="CAJ1966138.1"/>
    </source>
</evidence>
<feature type="compositionally biased region" description="Polar residues" evidence="1">
    <location>
        <begin position="65"/>
        <end position="77"/>
    </location>
</feature>
<feature type="region of interest" description="Disordered" evidence="1">
    <location>
        <begin position="41"/>
        <end position="94"/>
    </location>
</feature>
<dbReference type="EMBL" id="CAKOGP040002258">
    <property type="protein sequence ID" value="CAJ1966138.1"/>
    <property type="molecule type" value="Genomic_DNA"/>
</dbReference>
<comment type="caution">
    <text evidence="2">The sequence shown here is derived from an EMBL/GenBank/DDBJ whole genome shotgun (WGS) entry which is preliminary data.</text>
</comment>
<reference evidence="2" key="1">
    <citation type="submission" date="2023-08" db="EMBL/GenBank/DDBJ databases">
        <authorList>
            <person name="Audoor S."/>
            <person name="Bilcke G."/>
        </authorList>
    </citation>
    <scope>NUCLEOTIDE SEQUENCE</scope>
</reference>
<proteinExistence type="predicted"/>
<evidence type="ECO:0000256" key="1">
    <source>
        <dbReference type="SAM" id="MobiDB-lite"/>
    </source>
</evidence>
<keyword evidence="3" id="KW-1185">Reference proteome</keyword>
<protein>
    <submittedName>
        <fullName evidence="2">Uncharacterized protein</fullName>
    </submittedName>
</protein>
<organism evidence="2 3">
    <name type="scientific">Cylindrotheca closterium</name>
    <dbReference type="NCBI Taxonomy" id="2856"/>
    <lineage>
        <taxon>Eukaryota</taxon>
        <taxon>Sar</taxon>
        <taxon>Stramenopiles</taxon>
        <taxon>Ochrophyta</taxon>
        <taxon>Bacillariophyta</taxon>
        <taxon>Bacillariophyceae</taxon>
        <taxon>Bacillariophycidae</taxon>
        <taxon>Bacillariales</taxon>
        <taxon>Bacillariaceae</taxon>
        <taxon>Cylindrotheca</taxon>
    </lineage>
</organism>
<feature type="compositionally biased region" description="Basic and acidic residues" evidence="1">
    <location>
        <begin position="78"/>
        <end position="89"/>
    </location>
</feature>
<name>A0AAD2GAX7_9STRA</name>
<gene>
    <name evidence="2" type="ORF">CYCCA115_LOCUS21721</name>
</gene>
<feature type="region of interest" description="Disordered" evidence="1">
    <location>
        <begin position="1"/>
        <end position="27"/>
    </location>
</feature>
<dbReference type="Proteomes" id="UP001295423">
    <property type="component" value="Unassembled WGS sequence"/>
</dbReference>